<dbReference type="InterPro" id="IPR036388">
    <property type="entry name" value="WH-like_DNA-bd_sf"/>
</dbReference>
<evidence type="ECO:0000313" key="1">
    <source>
        <dbReference type="EMBL" id="MBW0529566.1"/>
    </source>
</evidence>
<dbReference type="AlphaFoldDB" id="A0A9Q3F379"/>
<evidence type="ECO:0000313" key="2">
    <source>
        <dbReference type="Proteomes" id="UP000765509"/>
    </source>
</evidence>
<accession>A0A9Q3F379</accession>
<keyword evidence="2" id="KW-1185">Reference proteome</keyword>
<sequence length="124" mass="14351">MPYLDIEARGHIVGMCQEGLPFQAISELGGIPLFTVYDTITKFQCIGTVRTQKNRQTSNRDRMRPMRTQPHHHLRSLLNGHTDHQALTFMIQREIYKLGKHLHIAPKKPYLRPQDFQCCLAIGQ</sequence>
<proteinExistence type="predicted"/>
<dbReference type="Gene3D" id="1.10.10.10">
    <property type="entry name" value="Winged helix-like DNA-binding domain superfamily/Winged helix DNA-binding domain"/>
    <property type="match status" value="1"/>
</dbReference>
<organism evidence="1 2">
    <name type="scientific">Austropuccinia psidii MF-1</name>
    <dbReference type="NCBI Taxonomy" id="1389203"/>
    <lineage>
        <taxon>Eukaryota</taxon>
        <taxon>Fungi</taxon>
        <taxon>Dikarya</taxon>
        <taxon>Basidiomycota</taxon>
        <taxon>Pucciniomycotina</taxon>
        <taxon>Pucciniomycetes</taxon>
        <taxon>Pucciniales</taxon>
        <taxon>Sphaerophragmiaceae</taxon>
        <taxon>Austropuccinia</taxon>
    </lineage>
</organism>
<dbReference type="Proteomes" id="UP000765509">
    <property type="component" value="Unassembled WGS sequence"/>
</dbReference>
<reference evidence="1" key="1">
    <citation type="submission" date="2021-03" db="EMBL/GenBank/DDBJ databases">
        <title>Draft genome sequence of rust myrtle Austropuccinia psidii MF-1, a brazilian biotype.</title>
        <authorList>
            <person name="Quecine M.C."/>
            <person name="Pachon D.M.R."/>
            <person name="Bonatelli M.L."/>
            <person name="Correr F.H."/>
            <person name="Franceschini L.M."/>
            <person name="Leite T.F."/>
            <person name="Margarido G.R.A."/>
            <person name="Almeida C.A."/>
            <person name="Ferrarezi J.A."/>
            <person name="Labate C.A."/>
        </authorList>
    </citation>
    <scope>NUCLEOTIDE SEQUENCE</scope>
    <source>
        <strain evidence="1">MF-1</strain>
    </source>
</reference>
<name>A0A9Q3F379_9BASI</name>
<protein>
    <submittedName>
        <fullName evidence="1">Uncharacterized protein</fullName>
    </submittedName>
</protein>
<gene>
    <name evidence="1" type="ORF">O181_069281</name>
</gene>
<comment type="caution">
    <text evidence="1">The sequence shown here is derived from an EMBL/GenBank/DDBJ whole genome shotgun (WGS) entry which is preliminary data.</text>
</comment>
<dbReference type="EMBL" id="AVOT02035269">
    <property type="protein sequence ID" value="MBW0529566.1"/>
    <property type="molecule type" value="Genomic_DNA"/>
</dbReference>